<reference evidence="3" key="1">
    <citation type="journal article" date="2019" name="Int. J. Syst. Evol. Microbiol.">
        <title>The Global Catalogue of Microorganisms (GCM) 10K type strain sequencing project: providing services to taxonomists for standard genome sequencing and annotation.</title>
        <authorList>
            <consortium name="The Broad Institute Genomics Platform"/>
            <consortium name="The Broad Institute Genome Sequencing Center for Infectious Disease"/>
            <person name="Wu L."/>
            <person name="Ma J."/>
        </authorList>
    </citation>
    <scope>NUCLEOTIDE SEQUENCE [LARGE SCALE GENOMIC DNA]</scope>
    <source>
        <strain evidence="3">JCM 17342</strain>
    </source>
</reference>
<comment type="caution">
    <text evidence="2">The sequence shown here is derived from an EMBL/GenBank/DDBJ whole genome shotgun (WGS) entry which is preliminary data.</text>
</comment>
<evidence type="ECO:0000313" key="3">
    <source>
        <dbReference type="Proteomes" id="UP001501747"/>
    </source>
</evidence>
<protein>
    <submittedName>
        <fullName evidence="2">Uncharacterized protein</fullName>
    </submittedName>
</protein>
<organism evidence="2 3">
    <name type="scientific">Allokutzneria multivorans</name>
    <dbReference type="NCBI Taxonomy" id="1142134"/>
    <lineage>
        <taxon>Bacteria</taxon>
        <taxon>Bacillati</taxon>
        <taxon>Actinomycetota</taxon>
        <taxon>Actinomycetes</taxon>
        <taxon>Pseudonocardiales</taxon>
        <taxon>Pseudonocardiaceae</taxon>
        <taxon>Allokutzneria</taxon>
    </lineage>
</organism>
<gene>
    <name evidence="2" type="ORF">GCM10022247_37840</name>
</gene>
<feature type="region of interest" description="Disordered" evidence="1">
    <location>
        <begin position="275"/>
        <end position="302"/>
    </location>
</feature>
<name>A0ABP7SHC7_9PSEU</name>
<proteinExistence type="predicted"/>
<sequence length="345" mass="37584">MLGEHQVAVRAAHAERADAGDPRALPRAELRANAEIQLLQRNLGVRGAEVQARRQRAVAQREGDLQEAGDARRAFEVADVGLHRAHEQRVRRVARRAEHRAQRSRLDRVTGLGAGAVQLHVSDLGRIGPRALVGQPQDFLLPDPRRHGEPFAPAVVVDRAAAHHAVDVVAVCERGRERLEHDDAAALAARVAVRALVEGEAAPVRGEPAELHRPFGALRRDDQVHATGERDCRFPLAQALAGQVHGNERRGLSGIHRETGTGEPEKIRNAIRENAPVQPGDGVRGHRVRPGAADEGGVVVPDRADEGRGAGAAQRFRPQVRVLQRLPAQLQHEPLLRVHRGGFPR</sequence>
<dbReference type="Proteomes" id="UP001501747">
    <property type="component" value="Unassembled WGS sequence"/>
</dbReference>
<feature type="compositionally biased region" description="Low complexity" evidence="1">
    <location>
        <begin position="1"/>
        <end position="11"/>
    </location>
</feature>
<keyword evidence="3" id="KW-1185">Reference proteome</keyword>
<dbReference type="EMBL" id="BAABAL010000013">
    <property type="protein sequence ID" value="GAA4011786.1"/>
    <property type="molecule type" value="Genomic_DNA"/>
</dbReference>
<accession>A0ABP7SHC7</accession>
<evidence type="ECO:0000313" key="2">
    <source>
        <dbReference type="EMBL" id="GAA4011786.1"/>
    </source>
</evidence>
<feature type="region of interest" description="Disordered" evidence="1">
    <location>
        <begin position="1"/>
        <end position="23"/>
    </location>
</feature>
<feature type="compositionally biased region" description="Basic and acidic residues" evidence="1">
    <location>
        <begin position="12"/>
        <end position="23"/>
    </location>
</feature>
<evidence type="ECO:0000256" key="1">
    <source>
        <dbReference type="SAM" id="MobiDB-lite"/>
    </source>
</evidence>